<reference evidence="3" key="1">
    <citation type="submission" date="2023-03" db="EMBL/GenBank/DDBJ databases">
        <title>Massive genome expansion in bonnet fungi (Mycena s.s.) driven by repeated elements and novel gene families across ecological guilds.</title>
        <authorList>
            <consortium name="Lawrence Berkeley National Laboratory"/>
            <person name="Harder C.B."/>
            <person name="Miyauchi S."/>
            <person name="Viragh M."/>
            <person name="Kuo A."/>
            <person name="Thoen E."/>
            <person name="Andreopoulos B."/>
            <person name="Lu D."/>
            <person name="Skrede I."/>
            <person name="Drula E."/>
            <person name="Henrissat B."/>
            <person name="Morin E."/>
            <person name="Kohler A."/>
            <person name="Barry K."/>
            <person name="LaButti K."/>
            <person name="Morin E."/>
            <person name="Salamov A."/>
            <person name="Lipzen A."/>
            <person name="Mereny Z."/>
            <person name="Hegedus B."/>
            <person name="Baldrian P."/>
            <person name="Stursova M."/>
            <person name="Weitz H."/>
            <person name="Taylor A."/>
            <person name="Grigoriev I.V."/>
            <person name="Nagy L.G."/>
            <person name="Martin F."/>
            <person name="Kauserud H."/>
        </authorList>
    </citation>
    <scope>NUCLEOTIDE SEQUENCE</scope>
    <source>
        <strain evidence="3">9284</strain>
    </source>
</reference>
<evidence type="ECO:0000256" key="1">
    <source>
        <dbReference type="SAM" id="MobiDB-lite"/>
    </source>
</evidence>
<dbReference type="Pfam" id="PF00786">
    <property type="entry name" value="PBD"/>
    <property type="match status" value="1"/>
</dbReference>
<dbReference type="SMART" id="SM00285">
    <property type="entry name" value="PBD"/>
    <property type="match status" value="1"/>
</dbReference>
<protein>
    <recommendedName>
        <fullName evidence="2">CRIB domain-containing protein</fullName>
    </recommendedName>
</protein>
<dbReference type="AlphaFoldDB" id="A0AAD7FW43"/>
<dbReference type="Proteomes" id="UP001221142">
    <property type="component" value="Unassembled WGS sequence"/>
</dbReference>
<keyword evidence="4" id="KW-1185">Reference proteome</keyword>
<sequence length="226" mass="26029">MSKLYEDEVPSSKLCSLTVHIRFTIGVPSPRRRRGRRDAPPPPYSANQGQIIRTGRAHVKQIQGRRAMSLLHRINWLVLTDKYLVFKHNSSTCNTILLSDIVKLDRAESGAPILVLETIQGKRYLLRFKCDDDLYDWQDDIYLRITPVSQPWNFRHNVHVHVDASSGEYVGLPDEWHRLRAHSSDLVSPMAKFRRPFPVDNSRTLLRITMTDPVVSDGRVYTTLSV</sequence>
<evidence type="ECO:0000313" key="3">
    <source>
        <dbReference type="EMBL" id="KAJ7641312.1"/>
    </source>
</evidence>
<accession>A0AAD7FW43</accession>
<organism evidence="3 4">
    <name type="scientific">Roridomyces roridus</name>
    <dbReference type="NCBI Taxonomy" id="1738132"/>
    <lineage>
        <taxon>Eukaryota</taxon>
        <taxon>Fungi</taxon>
        <taxon>Dikarya</taxon>
        <taxon>Basidiomycota</taxon>
        <taxon>Agaricomycotina</taxon>
        <taxon>Agaricomycetes</taxon>
        <taxon>Agaricomycetidae</taxon>
        <taxon>Agaricales</taxon>
        <taxon>Marasmiineae</taxon>
        <taxon>Mycenaceae</taxon>
        <taxon>Roridomyces</taxon>
    </lineage>
</organism>
<feature type="region of interest" description="Disordered" evidence="1">
    <location>
        <begin position="29"/>
        <end position="48"/>
    </location>
</feature>
<feature type="domain" description="CRIB" evidence="2">
    <location>
        <begin position="148"/>
        <end position="161"/>
    </location>
</feature>
<dbReference type="InterPro" id="IPR036936">
    <property type="entry name" value="CRIB_dom_sf"/>
</dbReference>
<evidence type="ECO:0000313" key="4">
    <source>
        <dbReference type="Proteomes" id="UP001221142"/>
    </source>
</evidence>
<dbReference type="PROSITE" id="PS50108">
    <property type="entry name" value="CRIB"/>
    <property type="match status" value="1"/>
</dbReference>
<dbReference type="InterPro" id="IPR000095">
    <property type="entry name" value="CRIB_dom"/>
</dbReference>
<comment type="caution">
    <text evidence="3">The sequence shown here is derived from an EMBL/GenBank/DDBJ whole genome shotgun (WGS) entry which is preliminary data.</text>
</comment>
<evidence type="ECO:0000259" key="2">
    <source>
        <dbReference type="PROSITE" id="PS50108"/>
    </source>
</evidence>
<proteinExistence type="predicted"/>
<dbReference type="Gene3D" id="3.90.810.10">
    <property type="entry name" value="CRIB domain"/>
    <property type="match status" value="1"/>
</dbReference>
<gene>
    <name evidence="3" type="ORF">FB45DRAFT_899921</name>
</gene>
<dbReference type="SUPFAM" id="SSF50729">
    <property type="entry name" value="PH domain-like"/>
    <property type="match status" value="1"/>
</dbReference>
<name>A0AAD7FW43_9AGAR</name>
<dbReference type="EMBL" id="JARKIF010000004">
    <property type="protein sequence ID" value="KAJ7641312.1"/>
    <property type="molecule type" value="Genomic_DNA"/>
</dbReference>